<evidence type="ECO:0000313" key="3">
    <source>
        <dbReference type="Proteomes" id="UP001597090"/>
    </source>
</evidence>
<proteinExistence type="predicted"/>
<keyword evidence="1" id="KW-0472">Membrane</keyword>
<gene>
    <name evidence="2" type="ORF">ACFQZQ_09745</name>
</gene>
<keyword evidence="1" id="KW-1133">Transmembrane helix</keyword>
<dbReference type="RefSeq" id="WP_386812596.1">
    <property type="nucleotide sequence ID" value="NZ_JBHTIH010000004.1"/>
</dbReference>
<comment type="caution">
    <text evidence="2">The sequence shown here is derived from an EMBL/GenBank/DDBJ whole genome shotgun (WGS) entry which is preliminary data.</text>
</comment>
<evidence type="ECO:0000313" key="2">
    <source>
        <dbReference type="EMBL" id="MFD0739560.1"/>
    </source>
</evidence>
<keyword evidence="1" id="KW-0812">Transmembrane</keyword>
<feature type="transmembrane region" description="Helical" evidence="1">
    <location>
        <begin position="42"/>
        <end position="58"/>
    </location>
</feature>
<reference evidence="3" key="1">
    <citation type="journal article" date="2019" name="Int. J. Syst. Evol. Microbiol.">
        <title>The Global Catalogue of Microorganisms (GCM) 10K type strain sequencing project: providing services to taxonomists for standard genome sequencing and annotation.</title>
        <authorList>
            <consortium name="The Broad Institute Genomics Platform"/>
            <consortium name="The Broad Institute Genome Sequencing Center for Infectious Disease"/>
            <person name="Wu L."/>
            <person name="Ma J."/>
        </authorList>
    </citation>
    <scope>NUCLEOTIDE SEQUENCE [LARGE SCALE GENOMIC DNA]</scope>
    <source>
        <strain evidence="3">CCUG 55491</strain>
    </source>
</reference>
<protein>
    <recommendedName>
        <fullName evidence="4">Transmembrane protein</fullName>
    </recommendedName>
</protein>
<accession>A0ABW2YMD3</accession>
<evidence type="ECO:0008006" key="4">
    <source>
        <dbReference type="Google" id="ProtNLM"/>
    </source>
</evidence>
<dbReference type="EMBL" id="JBHTIH010000004">
    <property type="protein sequence ID" value="MFD0739560.1"/>
    <property type="molecule type" value="Genomic_DNA"/>
</dbReference>
<dbReference type="Proteomes" id="UP001597090">
    <property type="component" value="Unassembled WGS sequence"/>
</dbReference>
<sequence>MKAATVLRRTAAALLVFALVWCAVVLVWRARAISPSAGDIGLYLVALPLGLVGSYWLLRWGLDTRRAKQAATAEGAALAGTDGSEPAQVDHQLHVLASALLLRAGANADEVAQALVEPQRPSLHPTLKNDAGMPVFVASVEGLEPDPVADALRAVLADGADFEQLFAEEPQRALALLDPVAEELLLVALPPVDEAFDPYAAPKPRPAGRGVLRVRVLLPSAWPAPARQATADWLQAKATAIGYLADDIRVEALPVAQPGEVWRLLDHLAQAQARASLDDGVPADGAHDRHLLLAAHSLVGEHSIEQLGERRQLLGSGHPEGLVPGEGAAGVLLSGPVLAIDPDAPAPLRLHRVAHGASHADPHSRAAVRHASELLQRALALSAQAGDGIATVASDADHRPSRAVEIAGAVSAVLPELDPVQHCRHLGLACGELGAVAPVALLALAAAQCAHDAAPVLAMALADAHARAAFVVSPLPVAVEPLPFSPDQQAVAPAVPA</sequence>
<organism evidence="2 3">
    <name type="scientific">Lysobacter koreensis</name>
    <dbReference type="NCBI Taxonomy" id="266122"/>
    <lineage>
        <taxon>Bacteria</taxon>
        <taxon>Pseudomonadati</taxon>
        <taxon>Pseudomonadota</taxon>
        <taxon>Gammaproteobacteria</taxon>
        <taxon>Lysobacterales</taxon>
        <taxon>Lysobacteraceae</taxon>
        <taxon>Lysobacter</taxon>
    </lineage>
</organism>
<keyword evidence="3" id="KW-1185">Reference proteome</keyword>
<name>A0ABW2YMD3_9GAMM</name>
<evidence type="ECO:0000256" key="1">
    <source>
        <dbReference type="SAM" id="Phobius"/>
    </source>
</evidence>